<dbReference type="AlphaFoldDB" id="A0AAU6S6U8"/>
<dbReference type="RefSeq" id="WP_349427231.1">
    <property type="nucleotide sequence ID" value="NZ_CP151632.1"/>
</dbReference>
<gene>
    <name evidence="2" type="ORF">MRBLWS13_000190</name>
</gene>
<keyword evidence="1" id="KW-0812">Transmembrane</keyword>
<protein>
    <recommendedName>
        <fullName evidence="3">CU044_5270 family protein</fullName>
    </recommendedName>
</protein>
<dbReference type="EMBL" id="CP151632">
    <property type="protein sequence ID" value="WZO32594.1"/>
    <property type="molecule type" value="Genomic_DNA"/>
</dbReference>
<evidence type="ECO:0000256" key="1">
    <source>
        <dbReference type="SAM" id="Phobius"/>
    </source>
</evidence>
<accession>A0AAU6S6U8</accession>
<keyword evidence="1" id="KW-0472">Membrane</keyword>
<organism evidence="2">
    <name type="scientific">Microbacterium sp. LWS13-1.2</name>
    <dbReference type="NCBI Taxonomy" id="3135264"/>
    <lineage>
        <taxon>Bacteria</taxon>
        <taxon>Bacillati</taxon>
        <taxon>Actinomycetota</taxon>
        <taxon>Actinomycetes</taxon>
        <taxon>Micrococcales</taxon>
        <taxon>Microbacteriaceae</taxon>
        <taxon>Microbacterium</taxon>
    </lineage>
</organism>
<keyword evidence="1" id="KW-1133">Transmembrane helix</keyword>
<evidence type="ECO:0008006" key="3">
    <source>
        <dbReference type="Google" id="ProtNLM"/>
    </source>
</evidence>
<feature type="transmembrane region" description="Helical" evidence="1">
    <location>
        <begin position="50"/>
        <end position="70"/>
    </location>
</feature>
<reference evidence="2" key="1">
    <citation type="submission" date="2024-04" db="EMBL/GenBank/DDBJ databases">
        <authorList>
            <person name="Roder T."/>
            <person name="Oberhansli S."/>
            <person name="Kreuzer M."/>
        </authorList>
    </citation>
    <scope>NUCLEOTIDE SEQUENCE</scope>
    <source>
        <strain evidence="2">LWS13-1.2</strain>
    </source>
</reference>
<sequence>MNDDDRLTAMLRASNPARTPLDAGPDAAALAVRDRIMGAGHVRPRVLPRVMWAAAAAFVVIAVAAVSILVPRAPAAAVTPAPIAFTSGGTVEEVVRMAEEKLAAAPGPEVPSRFARSESWGLSVDVDEQRSEIVPQVMTLEWNPDLSGRMTVVAGEPYWPAGAARQGEGEATAPGEILSEMEFAAGQWNTPVVDLPGASREDMFALLTAFGMPESPTASDVIQAVTGVFEQWTLTNEQQGQLLRILEESGGMTVLGSGTDRAGRDVVGLETTSIFPGVEDMVLISAETGRIVGVESTRVTPDGIVPAGAVISYRMWGTD</sequence>
<evidence type="ECO:0000313" key="2">
    <source>
        <dbReference type="EMBL" id="WZO32594.1"/>
    </source>
</evidence>
<name>A0AAU6S6U8_9MICO</name>
<proteinExistence type="predicted"/>